<organism evidence="2 3">
    <name type="scientific">Portunus trituberculatus</name>
    <name type="common">Swimming crab</name>
    <name type="synonym">Neptunus trituberculatus</name>
    <dbReference type="NCBI Taxonomy" id="210409"/>
    <lineage>
        <taxon>Eukaryota</taxon>
        <taxon>Metazoa</taxon>
        <taxon>Ecdysozoa</taxon>
        <taxon>Arthropoda</taxon>
        <taxon>Crustacea</taxon>
        <taxon>Multicrustacea</taxon>
        <taxon>Malacostraca</taxon>
        <taxon>Eumalacostraca</taxon>
        <taxon>Eucarida</taxon>
        <taxon>Decapoda</taxon>
        <taxon>Pleocyemata</taxon>
        <taxon>Brachyura</taxon>
        <taxon>Eubrachyura</taxon>
        <taxon>Portunoidea</taxon>
        <taxon>Portunidae</taxon>
        <taxon>Portuninae</taxon>
        <taxon>Portunus</taxon>
    </lineage>
</organism>
<sequence>MGRPKDSLTEDISSRKEATPSSSRVPASPKGTKRRPAHGSSLTNYCTTRVRARTNWPGQNL</sequence>
<evidence type="ECO:0000313" key="3">
    <source>
        <dbReference type="Proteomes" id="UP000324222"/>
    </source>
</evidence>
<protein>
    <submittedName>
        <fullName evidence="2">Uncharacterized protein</fullName>
    </submittedName>
</protein>
<feature type="region of interest" description="Disordered" evidence="1">
    <location>
        <begin position="1"/>
        <end position="61"/>
    </location>
</feature>
<feature type="compositionally biased region" description="Basic and acidic residues" evidence="1">
    <location>
        <begin position="1"/>
        <end position="18"/>
    </location>
</feature>
<proteinExistence type="predicted"/>
<dbReference type="Proteomes" id="UP000324222">
    <property type="component" value="Unassembled WGS sequence"/>
</dbReference>
<evidence type="ECO:0000256" key="1">
    <source>
        <dbReference type="SAM" id="MobiDB-lite"/>
    </source>
</evidence>
<comment type="caution">
    <text evidence="2">The sequence shown here is derived from an EMBL/GenBank/DDBJ whole genome shotgun (WGS) entry which is preliminary data.</text>
</comment>
<keyword evidence="3" id="KW-1185">Reference proteome</keyword>
<dbReference type="AlphaFoldDB" id="A0A5B7HAL0"/>
<accession>A0A5B7HAL0</accession>
<name>A0A5B7HAL0_PORTR</name>
<dbReference type="EMBL" id="VSRR010025612">
    <property type="protein sequence ID" value="MPC66996.1"/>
    <property type="molecule type" value="Genomic_DNA"/>
</dbReference>
<evidence type="ECO:0000313" key="2">
    <source>
        <dbReference type="EMBL" id="MPC66996.1"/>
    </source>
</evidence>
<reference evidence="2 3" key="1">
    <citation type="submission" date="2019-05" db="EMBL/GenBank/DDBJ databases">
        <title>Another draft genome of Portunus trituberculatus and its Hox gene families provides insights of decapod evolution.</title>
        <authorList>
            <person name="Jeong J.-H."/>
            <person name="Song I."/>
            <person name="Kim S."/>
            <person name="Choi T."/>
            <person name="Kim D."/>
            <person name="Ryu S."/>
            <person name="Kim W."/>
        </authorList>
    </citation>
    <scope>NUCLEOTIDE SEQUENCE [LARGE SCALE GENOMIC DNA]</scope>
    <source>
        <tissue evidence="2">Muscle</tissue>
    </source>
</reference>
<gene>
    <name evidence="2" type="ORF">E2C01_061156</name>
</gene>